<keyword evidence="3" id="KW-1185">Reference proteome</keyword>
<feature type="region of interest" description="Disordered" evidence="1">
    <location>
        <begin position="1"/>
        <end position="106"/>
    </location>
</feature>
<dbReference type="AlphaFoldDB" id="A0A8T0TJK4"/>
<feature type="region of interest" description="Disordered" evidence="1">
    <location>
        <begin position="212"/>
        <end position="231"/>
    </location>
</feature>
<feature type="region of interest" description="Disordered" evidence="1">
    <location>
        <begin position="257"/>
        <end position="325"/>
    </location>
</feature>
<proteinExistence type="predicted"/>
<accession>A0A8T0TJK4</accession>
<feature type="compositionally biased region" description="Basic and acidic residues" evidence="1">
    <location>
        <begin position="294"/>
        <end position="304"/>
    </location>
</feature>
<evidence type="ECO:0000313" key="2">
    <source>
        <dbReference type="EMBL" id="KAG2612051.1"/>
    </source>
</evidence>
<sequence length="325" mass="34679">MRPAAAVTANGHRERRGHSIPRLGEEPRIGRSPPATLRGEQVTTADPDRPTVATEEGERRSAPASAHRGRPRASALGEAERCKKTLPRREQRPQTPPSKLSPTPWPNPEGTVAVLTATRQAPGAAVCNTSVTRGKCRCCPATCAATTAAVATRRPHSTPAANAAEPLLAALDAGVAELSPATLRCRHCRASRGQTTGAAPPQTCPALPPCPDARRPAPAASVPRRAPPQLLMLRHTTEPRRALAEALPCCAWAGHESRTATARPAPPRATSKPRPGERSPMQTPSRTATTAEPRCTDVLREQIKRPSGRIRVRTGWIRPRTTSSR</sequence>
<dbReference type="Proteomes" id="UP000823388">
    <property type="component" value="Chromosome 4K"/>
</dbReference>
<comment type="caution">
    <text evidence="2">The sequence shown here is derived from an EMBL/GenBank/DDBJ whole genome shotgun (WGS) entry which is preliminary data.</text>
</comment>
<feature type="compositionally biased region" description="Polar residues" evidence="1">
    <location>
        <begin position="280"/>
        <end position="290"/>
    </location>
</feature>
<feature type="compositionally biased region" description="Low complexity" evidence="1">
    <location>
        <begin position="216"/>
        <end position="228"/>
    </location>
</feature>
<reference evidence="2" key="1">
    <citation type="submission" date="2020-05" db="EMBL/GenBank/DDBJ databases">
        <title>WGS assembly of Panicum virgatum.</title>
        <authorList>
            <person name="Lovell J.T."/>
            <person name="Jenkins J."/>
            <person name="Shu S."/>
            <person name="Juenger T.E."/>
            <person name="Schmutz J."/>
        </authorList>
    </citation>
    <scope>NUCLEOTIDE SEQUENCE</scope>
    <source>
        <strain evidence="2">AP13</strain>
    </source>
</reference>
<protein>
    <submittedName>
        <fullName evidence="2">Uncharacterized protein</fullName>
    </submittedName>
</protein>
<evidence type="ECO:0000313" key="3">
    <source>
        <dbReference type="Proteomes" id="UP000823388"/>
    </source>
</evidence>
<evidence type="ECO:0000256" key="1">
    <source>
        <dbReference type="SAM" id="MobiDB-lite"/>
    </source>
</evidence>
<feature type="compositionally biased region" description="Basic and acidic residues" evidence="1">
    <location>
        <begin position="78"/>
        <end position="92"/>
    </location>
</feature>
<name>A0A8T0TJK4_PANVG</name>
<gene>
    <name evidence="2" type="ORF">PVAP13_4KG236515</name>
</gene>
<dbReference type="EMBL" id="CM029043">
    <property type="protein sequence ID" value="KAG2612051.1"/>
    <property type="molecule type" value="Genomic_DNA"/>
</dbReference>
<organism evidence="2 3">
    <name type="scientific">Panicum virgatum</name>
    <name type="common">Blackwell switchgrass</name>
    <dbReference type="NCBI Taxonomy" id="38727"/>
    <lineage>
        <taxon>Eukaryota</taxon>
        <taxon>Viridiplantae</taxon>
        <taxon>Streptophyta</taxon>
        <taxon>Embryophyta</taxon>
        <taxon>Tracheophyta</taxon>
        <taxon>Spermatophyta</taxon>
        <taxon>Magnoliopsida</taxon>
        <taxon>Liliopsida</taxon>
        <taxon>Poales</taxon>
        <taxon>Poaceae</taxon>
        <taxon>PACMAD clade</taxon>
        <taxon>Panicoideae</taxon>
        <taxon>Panicodae</taxon>
        <taxon>Paniceae</taxon>
        <taxon>Panicinae</taxon>
        <taxon>Panicum</taxon>
        <taxon>Panicum sect. Hiantes</taxon>
    </lineage>
</organism>